<feature type="domain" description="MD-2-related lipid-recognition" evidence="1">
    <location>
        <begin position="16"/>
        <end position="151"/>
    </location>
</feature>
<dbReference type="EnsemblMetazoa" id="LLOJ001855-RA">
    <property type="protein sequence ID" value="LLOJ001855-PA"/>
    <property type="gene ID" value="LLOJ001855"/>
</dbReference>
<reference evidence="4" key="1">
    <citation type="submission" date="2012-05" db="EMBL/GenBank/DDBJ databases">
        <title>Whole Genome Assembly of Lutzomyia longipalpis.</title>
        <authorList>
            <person name="Richards S."/>
            <person name="Qu C."/>
            <person name="Dillon R."/>
            <person name="Worley K."/>
            <person name="Scherer S."/>
            <person name="Batterton M."/>
            <person name="Taylor A."/>
            <person name="Hawes A."/>
            <person name="Hernandez B."/>
            <person name="Kovar C."/>
            <person name="Mandapat C."/>
            <person name="Pham C."/>
            <person name="Qu C."/>
            <person name="Jing C."/>
            <person name="Bess C."/>
            <person name="Bandaranaike D."/>
            <person name="Ngo D."/>
            <person name="Ongeri F."/>
            <person name="Arias F."/>
            <person name="Lara F."/>
            <person name="Weissenberger G."/>
            <person name="Kamau G."/>
            <person name="Han H."/>
            <person name="Shen H."/>
            <person name="Dinh H."/>
            <person name="Khalil I."/>
            <person name="Jones J."/>
            <person name="Shafer J."/>
            <person name="Jayaseelan J."/>
            <person name="Quiroz J."/>
            <person name="Blankenburg K."/>
            <person name="Nguyen L."/>
            <person name="Jackson L."/>
            <person name="Francisco L."/>
            <person name="Tang L.-Y."/>
            <person name="Pu L.-L."/>
            <person name="Perales L."/>
            <person name="Lorensuhewa L."/>
            <person name="Munidasa M."/>
            <person name="Coyle M."/>
            <person name="Taylor M."/>
            <person name="Puazo M."/>
            <person name="Firestine M."/>
            <person name="Scheel M."/>
            <person name="Javaid M."/>
            <person name="Wang M."/>
            <person name="Li M."/>
            <person name="Tabassum N."/>
            <person name="Saada N."/>
            <person name="Osuji N."/>
            <person name="Aqrawi P."/>
            <person name="Fu Q."/>
            <person name="Thornton R."/>
            <person name="Raj R."/>
            <person name="Goodspeed R."/>
            <person name="Mata R."/>
            <person name="Najjar R."/>
            <person name="Gubbala S."/>
            <person name="Lee S."/>
            <person name="Denson S."/>
            <person name="Patil S."/>
            <person name="Macmil S."/>
            <person name="Qi S."/>
            <person name="Matskevitch T."/>
            <person name="Palculict T."/>
            <person name="Mathew T."/>
            <person name="Vee V."/>
            <person name="Velamala V."/>
            <person name="Korchina V."/>
            <person name="Cai W."/>
            <person name="Liu W."/>
            <person name="Dai W."/>
            <person name="Zou X."/>
            <person name="Zhu Y."/>
            <person name="Zhang Y."/>
            <person name="Wu Y.-Q."/>
            <person name="Xin Y."/>
            <person name="Nazarath L."/>
            <person name="Kovar C."/>
            <person name="Han Y."/>
            <person name="Muzny D."/>
            <person name="Gibbs R."/>
        </authorList>
    </citation>
    <scope>NUCLEOTIDE SEQUENCE [LARGE SCALE GENOMIC DNA]</scope>
    <source>
        <strain evidence="4">Jacobina</strain>
    </source>
</reference>
<dbReference type="InterPro" id="IPR014756">
    <property type="entry name" value="Ig_E-set"/>
</dbReference>
<dbReference type="SUPFAM" id="SSF81296">
    <property type="entry name" value="E set domains"/>
    <property type="match status" value="1"/>
</dbReference>
<name>A0A1B0CC75_LUTLO</name>
<sequence>RFLFFLTLLSTALAVKLEKCKSRPSRPLPLELRSTTCNETRCSISKSAPVGFELDLKIRNNTEHVFPSTLLIYKLPDHHIGEIPVEIDVNRGCDYLISHSCPLKKDDIVTWAFDWDFLPDEVFGVGVTFKAEISLYDGAADPVACFRVDLIIDE</sequence>
<evidence type="ECO:0000313" key="2">
    <source>
        <dbReference type="EMBL" id="MBC1174018.1"/>
    </source>
</evidence>
<evidence type="ECO:0000259" key="1">
    <source>
        <dbReference type="Pfam" id="PF02221"/>
    </source>
</evidence>
<proteinExistence type="predicted"/>
<reference evidence="3" key="3">
    <citation type="submission" date="2020-05" db="UniProtKB">
        <authorList>
            <consortium name="EnsemblMetazoa"/>
        </authorList>
    </citation>
    <scope>IDENTIFICATION</scope>
    <source>
        <strain evidence="3">Jacobina</strain>
    </source>
</reference>
<evidence type="ECO:0000313" key="4">
    <source>
        <dbReference type="Proteomes" id="UP000092461"/>
    </source>
</evidence>
<dbReference type="InterPro" id="IPR003172">
    <property type="entry name" value="ML_dom"/>
</dbReference>
<reference evidence="2" key="2">
    <citation type="journal article" date="2020" name="BMC">
        <title>Leishmania infection induces a limited differential gene expression in the sand fly midgut.</title>
        <authorList>
            <person name="Coutinho-Abreu I.V."/>
            <person name="Serafim T.D."/>
            <person name="Meneses C."/>
            <person name="Kamhawi S."/>
            <person name="Oliveira F."/>
            <person name="Valenzuela J.G."/>
        </authorList>
    </citation>
    <scope>NUCLEOTIDE SEQUENCE</scope>
    <source>
        <strain evidence="2">Jacobina</strain>
        <tissue evidence="2">Midgut</tissue>
    </source>
</reference>
<organism evidence="3 4">
    <name type="scientific">Lutzomyia longipalpis</name>
    <name type="common">Sand fly</name>
    <dbReference type="NCBI Taxonomy" id="7200"/>
    <lineage>
        <taxon>Eukaryota</taxon>
        <taxon>Metazoa</taxon>
        <taxon>Ecdysozoa</taxon>
        <taxon>Arthropoda</taxon>
        <taxon>Hexapoda</taxon>
        <taxon>Insecta</taxon>
        <taxon>Pterygota</taxon>
        <taxon>Neoptera</taxon>
        <taxon>Endopterygota</taxon>
        <taxon>Diptera</taxon>
        <taxon>Nematocera</taxon>
        <taxon>Psychodoidea</taxon>
        <taxon>Psychodidae</taxon>
        <taxon>Lutzomyia</taxon>
        <taxon>Lutzomyia</taxon>
    </lineage>
</organism>
<dbReference type="EMBL" id="AJWK01006215">
    <property type="status" value="NOT_ANNOTATED_CDS"/>
    <property type="molecule type" value="Genomic_DNA"/>
</dbReference>
<protein>
    <submittedName>
        <fullName evidence="2">Putative major epididymal secretory protein he1</fullName>
    </submittedName>
</protein>
<evidence type="ECO:0000313" key="3">
    <source>
        <dbReference type="EnsemblMetazoa" id="LLOJ001855-PA"/>
    </source>
</evidence>
<dbReference type="Proteomes" id="UP000092461">
    <property type="component" value="Unassembled WGS sequence"/>
</dbReference>
<dbReference type="Gene3D" id="2.60.40.770">
    <property type="match status" value="1"/>
</dbReference>
<accession>A0A1B0CC75</accession>
<dbReference type="AlphaFoldDB" id="A0A1B0CC75"/>
<keyword evidence="4" id="KW-1185">Reference proteome</keyword>
<dbReference type="Pfam" id="PF02221">
    <property type="entry name" value="E1_DerP2_DerF2"/>
    <property type="match status" value="1"/>
</dbReference>
<dbReference type="EMBL" id="GITU01005315">
    <property type="protein sequence ID" value="MBC1174018.1"/>
    <property type="molecule type" value="Transcribed_RNA"/>
</dbReference>
<dbReference type="VEuPathDB" id="VectorBase:LLOJ001855"/>